<keyword evidence="5" id="KW-0378">Hydrolase</keyword>
<proteinExistence type="inferred from homology"/>
<dbReference type="Pfam" id="PF01373">
    <property type="entry name" value="Glyco_hydro_14"/>
    <property type="match status" value="1"/>
</dbReference>
<comment type="similarity">
    <text evidence="1 5">Belongs to the glycosyl hydrolase 14 family.</text>
</comment>
<dbReference type="PANTHER" id="PTHR31352">
    <property type="entry name" value="BETA-AMYLASE 1, CHLOROPLASTIC"/>
    <property type="match status" value="1"/>
</dbReference>
<dbReference type="SUPFAM" id="SSF51445">
    <property type="entry name" value="(Trans)glycosidases"/>
    <property type="match status" value="1"/>
</dbReference>
<dbReference type="PANTHER" id="PTHR31352:SF3">
    <property type="entry name" value="INACTIVE BETA-AMYLASE 9"/>
    <property type="match status" value="1"/>
</dbReference>
<dbReference type="InterPro" id="IPR017853">
    <property type="entry name" value="GH"/>
</dbReference>
<dbReference type="InterPro" id="IPR001554">
    <property type="entry name" value="Glyco_hydro_14"/>
</dbReference>
<dbReference type="GO" id="GO:0016161">
    <property type="term" value="F:beta-amylase activity"/>
    <property type="evidence" value="ECO:0007669"/>
    <property type="project" value="UniProtKB-EC"/>
</dbReference>
<organism evidence="6">
    <name type="scientific">Araucaria cunninghamii</name>
    <name type="common">Hoop pine</name>
    <name type="synonym">Moreton Bay pine</name>
    <dbReference type="NCBI Taxonomy" id="56994"/>
    <lineage>
        <taxon>Eukaryota</taxon>
        <taxon>Viridiplantae</taxon>
        <taxon>Streptophyta</taxon>
        <taxon>Embryophyta</taxon>
        <taxon>Tracheophyta</taxon>
        <taxon>Spermatophyta</taxon>
        <taxon>Pinopsida</taxon>
        <taxon>Pinidae</taxon>
        <taxon>Conifers II</taxon>
        <taxon>Araucariales</taxon>
        <taxon>Araucariaceae</taxon>
        <taxon>Araucaria</taxon>
    </lineage>
</organism>
<dbReference type="EMBL" id="GCKF01066186">
    <property type="protein sequence ID" value="JAG92905.1"/>
    <property type="molecule type" value="Transcribed_RNA"/>
</dbReference>
<dbReference type="EC" id="3.2.1.2" evidence="5"/>
<evidence type="ECO:0000256" key="1">
    <source>
        <dbReference type="ARBA" id="ARBA00005652"/>
    </source>
</evidence>
<comment type="catalytic activity">
    <reaction evidence="5">
        <text>Hydrolysis of (1-&gt;4)-alpha-D-glucosidic linkages in polysaccharides so as to remove successive maltose units from the non-reducing ends of the chains.</text>
        <dbReference type="EC" id="3.2.1.2"/>
    </reaction>
</comment>
<dbReference type="Gene3D" id="3.20.20.80">
    <property type="entry name" value="Glycosidases"/>
    <property type="match status" value="1"/>
</dbReference>
<dbReference type="GO" id="GO:0000272">
    <property type="term" value="P:polysaccharide catabolic process"/>
    <property type="evidence" value="ECO:0007669"/>
    <property type="project" value="UniProtKB-KW"/>
</dbReference>
<name>A0A0D6QT35_ARACU</name>
<accession>A0A0D6QT35</accession>
<evidence type="ECO:0000256" key="3">
    <source>
        <dbReference type="ARBA" id="ARBA00023326"/>
    </source>
</evidence>
<protein>
    <recommendedName>
        <fullName evidence="5">Beta-amylase</fullName>
        <ecNumber evidence="5">3.2.1.2</ecNumber>
    </recommendedName>
</protein>
<evidence type="ECO:0000256" key="5">
    <source>
        <dbReference type="RuleBase" id="RU000509"/>
    </source>
</evidence>
<evidence type="ECO:0000256" key="4">
    <source>
        <dbReference type="PIRSR" id="PIRSR601554-1"/>
    </source>
</evidence>
<dbReference type="PRINTS" id="PR00750">
    <property type="entry name" value="BETAAMYLASE"/>
</dbReference>
<keyword evidence="5" id="KW-0326">Glycosidase</keyword>
<reference evidence="6" key="1">
    <citation type="submission" date="2015-03" db="EMBL/GenBank/DDBJ databases">
        <title>A transcriptome of Araucaria cunninghamii, an australian fine timber species.</title>
        <authorList>
            <person name="Jing Yi C.J.Y."/>
            <person name="Yin San L.Y.S."/>
            <person name="Abdul Karim S.S."/>
            <person name="Wan Azmi N.N."/>
            <person name="Hercus R.R."/>
            <person name="Croft L.L."/>
        </authorList>
    </citation>
    <scope>NUCLEOTIDE SEQUENCE</scope>
    <source>
        <strain evidence="6">MI0301</strain>
        <tissue evidence="6">Leaf</tissue>
    </source>
</reference>
<feature type="active site" description="Proton donor" evidence="4">
    <location>
        <position position="281"/>
    </location>
</feature>
<keyword evidence="3 5" id="KW-0624">Polysaccharide degradation</keyword>
<sequence length="572" mass="63574">MAVVIRMGSSCPVQWPSQIVGRQIDGTVPKHGETLKSVCLMSESKPQSIVTERGSINLAFRLKNSVLQHSKKMPFQRNGIAVVLASQGDHTLQIAEDVIKSGRPTKTHLPFYVMLPADTVSGSNTLNRCKAIQAGLLALKALGVDGVVMQVWWGIVEGDAPTKYDWSAYLTLVKLIQAAGLKVQASMCFHGCKYRKKKPAIGLPSWVLKVGENDPNIFFTDRVGNRYRDCLSLAVDNLPLFDGRSPLQMVSDAFKNFRETFSDFIGDTIVEVSVGLGPDGELRYPSFPEDTWKFPGVGEFQCYDKYMLANLKQHSQEKGHSEWGLSGPHDAPSYCQWPHEGGFFVDNGGAWNSPYGQFFLSWYSAQLLAHGDRMLSLAASIFKNDEVIIGGKLPVIDWWYKTKSHAAELTSGFYNVEGRDGYDAFVEMFAKNASLISLPKMDVSDMDHPSEARCSPQSVLLQIRRASQKYGVPVAGENSFPCGESAAFERILDNVHLGNSPQLPVLTSFTFKGMGQSLYSPENWRLFVNFYRNIDQYASVYDKNDLPMNAEEAASCSFSNSKHHQQQQLVEA</sequence>
<evidence type="ECO:0000256" key="2">
    <source>
        <dbReference type="ARBA" id="ARBA00023277"/>
    </source>
</evidence>
<keyword evidence="2 5" id="KW-0119">Carbohydrate metabolism</keyword>
<evidence type="ECO:0000313" key="6">
    <source>
        <dbReference type="EMBL" id="JAG92905.1"/>
    </source>
</evidence>
<dbReference type="AlphaFoldDB" id="A0A0D6QT35"/>
<feature type="active site" description="Proton acceptor" evidence="4">
    <location>
        <position position="477"/>
    </location>
</feature>